<name>A0A8S1NS06_9CILI</name>
<dbReference type="EMBL" id="CAJJDN010000054">
    <property type="protein sequence ID" value="CAD8089664.1"/>
    <property type="molecule type" value="Genomic_DNA"/>
</dbReference>
<sequence length="86" mass="10459">MNKKHLKIKQITSNFENEVLKQDHRRLSSDIEQMLSSPEIKKFEAFLRESMTHKQRLSDKFSQFTPITQKQQDLYCEDELKWNRTE</sequence>
<protein>
    <submittedName>
        <fullName evidence="1">Uncharacterized protein</fullName>
    </submittedName>
</protein>
<comment type="caution">
    <text evidence="1">The sequence shown here is derived from an EMBL/GenBank/DDBJ whole genome shotgun (WGS) entry which is preliminary data.</text>
</comment>
<dbReference type="OrthoDB" id="288368at2759"/>
<gene>
    <name evidence="1" type="ORF">PSON_ATCC_30995.1.T0540247</name>
</gene>
<reference evidence="1" key="1">
    <citation type="submission" date="2021-01" db="EMBL/GenBank/DDBJ databases">
        <authorList>
            <consortium name="Genoscope - CEA"/>
            <person name="William W."/>
        </authorList>
    </citation>
    <scope>NUCLEOTIDE SEQUENCE</scope>
</reference>
<keyword evidence="2" id="KW-1185">Reference proteome</keyword>
<evidence type="ECO:0000313" key="2">
    <source>
        <dbReference type="Proteomes" id="UP000692954"/>
    </source>
</evidence>
<accession>A0A8S1NS06</accession>
<organism evidence="1 2">
    <name type="scientific">Paramecium sonneborni</name>
    <dbReference type="NCBI Taxonomy" id="65129"/>
    <lineage>
        <taxon>Eukaryota</taxon>
        <taxon>Sar</taxon>
        <taxon>Alveolata</taxon>
        <taxon>Ciliophora</taxon>
        <taxon>Intramacronucleata</taxon>
        <taxon>Oligohymenophorea</taxon>
        <taxon>Peniculida</taxon>
        <taxon>Parameciidae</taxon>
        <taxon>Paramecium</taxon>
    </lineage>
</organism>
<dbReference type="AlphaFoldDB" id="A0A8S1NS06"/>
<evidence type="ECO:0000313" key="1">
    <source>
        <dbReference type="EMBL" id="CAD8089664.1"/>
    </source>
</evidence>
<dbReference type="Proteomes" id="UP000692954">
    <property type="component" value="Unassembled WGS sequence"/>
</dbReference>
<proteinExistence type="predicted"/>